<dbReference type="AlphaFoldDB" id="A0A7U9C4U4"/>
<dbReference type="Proteomes" id="UP000005756">
    <property type="component" value="Unassembled WGS sequence"/>
</dbReference>
<proteinExistence type="predicted"/>
<evidence type="ECO:0000313" key="2">
    <source>
        <dbReference type="Proteomes" id="UP000005756"/>
    </source>
</evidence>
<protein>
    <submittedName>
        <fullName evidence="1">Uncharacterized protein</fullName>
    </submittedName>
</protein>
<sequence length="44" mass="5153">MRANFLFIFCGSDCDLRRRQVVIKNIRICIDGVNENYYIVVVSV</sequence>
<gene>
    <name evidence="1" type="ORF">KUC_1359</name>
</gene>
<reference evidence="1 2" key="1">
    <citation type="submission" date="2011-10" db="EMBL/GenBank/DDBJ databases">
        <authorList>
            <person name="Quillaguamn J."/>
            <person name="Guzmn D."/>
            <person name="Balderrama-Subieta A."/>
            <person name="Cardona-Ortuo C."/>
            <person name="Guevara-Martnez M."/>
            <person name="Callisaya-Quispe N."/>
        </authorList>
    </citation>
    <scope>NUCLEOTIDE SEQUENCE [LARGE SCALE GENOMIC DNA]</scope>
    <source>
        <strain evidence="1 2">LC1</strain>
    </source>
</reference>
<organism evidence="1 2">
    <name type="scientific">Vreelandella boliviensis LC1</name>
    <dbReference type="NCBI Taxonomy" id="1072583"/>
    <lineage>
        <taxon>Bacteria</taxon>
        <taxon>Pseudomonadati</taxon>
        <taxon>Pseudomonadota</taxon>
        <taxon>Gammaproteobacteria</taxon>
        <taxon>Oceanospirillales</taxon>
        <taxon>Halomonadaceae</taxon>
        <taxon>Vreelandella</taxon>
    </lineage>
</organism>
<dbReference type="EMBL" id="JH393257">
    <property type="protein sequence ID" value="EHJ94401.1"/>
    <property type="molecule type" value="Genomic_DNA"/>
</dbReference>
<accession>A0A7U9C4U4</accession>
<evidence type="ECO:0000313" key="1">
    <source>
        <dbReference type="EMBL" id="EHJ94401.1"/>
    </source>
</evidence>
<name>A0A7U9C4U4_9GAMM</name>